<gene>
    <name evidence="2" type="ORF">CONLIGDRAFT_709775</name>
</gene>
<organism evidence="2 3">
    <name type="scientific">Coniochaeta ligniaria NRRL 30616</name>
    <dbReference type="NCBI Taxonomy" id="1408157"/>
    <lineage>
        <taxon>Eukaryota</taxon>
        <taxon>Fungi</taxon>
        <taxon>Dikarya</taxon>
        <taxon>Ascomycota</taxon>
        <taxon>Pezizomycotina</taxon>
        <taxon>Sordariomycetes</taxon>
        <taxon>Sordariomycetidae</taxon>
        <taxon>Coniochaetales</taxon>
        <taxon>Coniochaetaceae</taxon>
        <taxon>Coniochaeta</taxon>
    </lineage>
</organism>
<feature type="compositionally biased region" description="Polar residues" evidence="1">
    <location>
        <begin position="624"/>
        <end position="638"/>
    </location>
</feature>
<feature type="region of interest" description="Disordered" evidence="1">
    <location>
        <begin position="488"/>
        <end position="682"/>
    </location>
</feature>
<evidence type="ECO:0000313" key="2">
    <source>
        <dbReference type="EMBL" id="OIW34440.1"/>
    </source>
</evidence>
<reference evidence="2 3" key="1">
    <citation type="submission" date="2016-10" db="EMBL/GenBank/DDBJ databases">
        <title>Draft genome sequence of Coniochaeta ligniaria NRRL30616, a lignocellulolytic fungus for bioabatement of inhibitors in plant biomass hydrolysates.</title>
        <authorList>
            <consortium name="DOE Joint Genome Institute"/>
            <person name="Jimenez D.J."/>
            <person name="Hector R.E."/>
            <person name="Riley R."/>
            <person name="Sun H."/>
            <person name="Grigoriev I.V."/>
            <person name="Van Elsas J.D."/>
            <person name="Nichols N.N."/>
        </authorList>
    </citation>
    <scope>NUCLEOTIDE SEQUENCE [LARGE SCALE GENOMIC DNA]</scope>
    <source>
        <strain evidence="2 3">NRRL 30616</strain>
    </source>
</reference>
<keyword evidence="3" id="KW-1185">Reference proteome</keyword>
<protein>
    <submittedName>
        <fullName evidence="2">Uncharacterized protein</fullName>
    </submittedName>
</protein>
<dbReference type="OrthoDB" id="4851849at2759"/>
<dbReference type="Pfam" id="PF14441">
    <property type="entry name" value="OTT_1508_deam"/>
    <property type="match status" value="1"/>
</dbReference>
<dbReference type="EMBL" id="KV875093">
    <property type="protein sequence ID" value="OIW34440.1"/>
    <property type="molecule type" value="Genomic_DNA"/>
</dbReference>
<dbReference type="AlphaFoldDB" id="A0A1J7JWJ9"/>
<feature type="compositionally biased region" description="Polar residues" evidence="1">
    <location>
        <begin position="573"/>
        <end position="583"/>
    </location>
</feature>
<feature type="compositionally biased region" description="Basic and acidic residues" evidence="1">
    <location>
        <begin position="660"/>
        <end position="676"/>
    </location>
</feature>
<feature type="compositionally biased region" description="Low complexity" evidence="1">
    <location>
        <begin position="29"/>
        <end position="38"/>
    </location>
</feature>
<proteinExistence type="predicted"/>
<sequence length="788" mass="86323">MAIGESSRQDVRFAENVAVLHLLCPFPSESSSNPLPSSAGQDSGRHLSPERERCLSSGLAFLAEISDDPNHVVAVATEERPRTQGLAVIVSINRENAASAQGTLERIRGGLQGIFSVLARVEHGGSTRLEYEVLHAVIRFCGTMIQKRICSKRVRAHNPVRSRSYFGNVVKQVVDAVVVWSGQSRMTPQDYSLVKHFIGTSNNMLLVLEQLESCPERDVDKKLEELVFVASRLNRSQRLPDLLRSIPSRSLNTSLRDGFMMRTGELARYQEFSRHLYQTAKNIVLLRHAEVIAVSLDEGCYERGSCPRFFSNFGDCLARCGHGKKDTRKLCQSLDISFSEATDKITAQARKTMTESKIHAEIQIVAYYELNPTSLHPRVICSNKDACYLCNEFIRIHGVFNIPKSHGRLYPGWRLPSLPSFGSTISQMNQTLQSRIDFAYRDIVESNGRSPAHDRSERANIHFSTSMSTIPSMPSRPASIISLSQASTGRNPYTQTGARILPISNPGQSLIGIPERRSPTPVESAGSDTSTLRGVLSKHTGNTADEVNESSSYAGRENTRSEPPSPSSEERSVSTLKSVSLTGNGREGGNDDGSISSTPEDTSQYEVNQDAPATRIRGKGIATDPSSESGPSYETSPVQELVDGTNPEEQDPDVVAIVDGKGKQKAKDLSEAAAEHEADDDDPPVILTKGVVAKCRLDTNQSRPCYTAGLLTVIPEFVRGNGSSMPTGACELHVKWLTDEEVMSVTDERAKTTDVQTMKEAVDIDSGSPNCVILEHGSTMVRINIVRF</sequence>
<dbReference type="Proteomes" id="UP000182658">
    <property type="component" value="Unassembled WGS sequence"/>
</dbReference>
<feature type="compositionally biased region" description="Polar residues" evidence="1">
    <location>
        <begin position="488"/>
        <end position="497"/>
    </location>
</feature>
<evidence type="ECO:0000256" key="1">
    <source>
        <dbReference type="SAM" id="MobiDB-lite"/>
    </source>
</evidence>
<feature type="compositionally biased region" description="Polar residues" evidence="1">
    <location>
        <begin position="539"/>
        <end position="553"/>
    </location>
</feature>
<dbReference type="InParanoid" id="A0A1J7JWJ9"/>
<evidence type="ECO:0000313" key="3">
    <source>
        <dbReference type="Proteomes" id="UP000182658"/>
    </source>
</evidence>
<accession>A0A1J7JWJ9</accession>
<name>A0A1J7JWJ9_9PEZI</name>
<feature type="compositionally biased region" description="Polar residues" evidence="1">
    <location>
        <begin position="593"/>
        <end position="607"/>
    </location>
</feature>
<feature type="region of interest" description="Disordered" evidence="1">
    <location>
        <begin position="29"/>
        <end position="49"/>
    </location>
</feature>
<dbReference type="InterPro" id="IPR027796">
    <property type="entry name" value="OTT_1508_deam-like"/>
</dbReference>